<feature type="transmembrane region" description="Helical" evidence="4">
    <location>
        <begin position="21"/>
        <end position="43"/>
    </location>
</feature>
<protein>
    <recommendedName>
        <fullName evidence="5">Solute-binding protein family 5 domain-containing protein</fullName>
    </recommendedName>
</protein>
<dbReference type="CDD" id="cd00995">
    <property type="entry name" value="PBP2_NikA_DppA_OppA_like"/>
    <property type="match status" value="1"/>
</dbReference>
<keyword evidence="4" id="KW-0812">Transmembrane</keyword>
<dbReference type="InterPro" id="IPR030678">
    <property type="entry name" value="Peptide/Ni-bd"/>
</dbReference>
<dbReference type="Gene3D" id="3.40.190.10">
    <property type="entry name" value="Periplasmic binding protein-like II"/>
    <property type="match status" value="1"/>
</dbReference>
<dbReference type="InterPro" id="IPR039424">
    <property type="entry name" value="SBP_5"/>
</dbReference>
<evidence type="ECO:0000313" key="7">
    <source>
        <dbReference type="Proteomes" id="UP000176450"/>
    </source>
</evidence>
<organism evidence="6 7">
    <name type="scientific">Candidatus Gottesmanbacteria bacterium RIFCSPLOWO2_01_FULL_46_9</name>
    <dbReference type="NCBI Taxonomy" id="1798394"/>
    <lineage>
        <taxon>Bacteria</taxon>
        <taxon>Candidatus Gottesmaniibacteriota</taxon>
    </lineage>
</organism>
<gene>
    <name evidence="6" type="ORF">A3A63_02425</name>
</gene>
<sequence>MTVFRSWRIFYLVVIELAQKYTRALVLGFLAGFLLSLGFWRVYPFVSQQWLTPVEHIGVVGEFTPNSLPLSIQKEISFGLTVITQDGSALPGLATTWTATDSGKTFMFFLRDDLVWHNGKPVVAADVNYNIKNVGFTIVDAKTLKTTLNTPYSPFPSLLAKPLFQAGLRGFGPYRVASIRLNGDKVNYLKLVPVDKKANNGKAREYRFYRTEASAILAYKLGEVDELNDLTFPYDVGTWGVSKLLEHTNYNRIVSLFFNLTTPLLQDKTLRHALAFGVPQIRGERAVSPISKTSWGHTDKVKKYDPDFPQAKKLLATANVASQSAALVLTTFSQYADIAQSIADSWSDLGIPSKVKIVNAVPSDYQVLLSAQEVPPDPDQYPFWHSTQAQTNITRFVNVKIDKLLEDARQELDTENRKKIYADFQRRLVEEAPAVFLYYPKTYSIRRQ</sequence>
<dbReference type="SUPFAM" id="SSF53850">
    <property type="entry name" value="Periplasmic binding protein-like II"/>
    <property type="match status" value="1"/>
</dbReference>
<dbReference type="PANTHER" id="PTHR30290">
    <property type="entry name" value="PERIPLASMIC BINDING COMPONENT OF ABC TRANSPORTER"/>
    <property type="match status" value="1"/>
</dbReference>
<feature type="domain" description="Solute-binding protein family 5" evidence="5">
    <location>
        <begin position="91"/>
        <end position="371"/>
    </location>
</feature>
<accession>A0A1F6AYW2</accession>
<comment type="caution">
    <text evidence="6">The sequence shown here is derived from an EMBL/GenBank/DDBJ whole genome shotgun (WGS) entry which is preliminary data.</text>
</comment>
<evidence type="ECO:0000256" key="3">
    <source>
        <dbReference type="ARBA" id="ARBA00022729"/>
    </source>
</evidence>
<dbReference type="GO" id="GO:0042597">
    <property type="term" value="C:periplasmic space"/>
    <property type="evidence" value="ECO:0007669"/>
    <property type="project" value="UniProtKB-ARBA"/>
</dbReference>
<keyword evidence="2" id="KW-0813">Transport</keyword>
<reference evidence="6 7" key="1">
    <citation type="journal article" date="2016" name="Nat. Commun.">
        <title>Thousands of microbial genomes shed light on interconnected biogeochemical processes in an aquifer system.</title>
        <authorList>
            <person name="Anantharaman K."/>
            <person name="Brown C.T."/>
            <person name="Hug L.A."/>
            <person name="Sharon I."/>
            <person name="Castelle C.J."/>
            <person name="Probst A.J."/>
            <person name="Thomas B.C."/>
            <person name="Singh A."/>
            <person name="Wilkins M.J."/>
            <person name="Karaoz U."/>
            <person name="Brodie E.L."/>
            <person name="Williams K.H."/>
            <person name="Hubbard S.S."/>
            <person name="Banfield J.F."/>
        </authorList>
    </citation>
    <scope>NUCLEOTIDE SEQUENCE [LARGE SCALE GENOMIC DNA]</scope>
</reference>
<keyword evidence="4" id="KW-0472">Membrane</keyword>
<dbReference type="PANTHER" id="PTHR30290:SF9">
    <property type="entry name" value="OLIGOPEPTIDE-BINDING PROTEIN APPA"/>
    <property type="match status" value="1"/>
</dbReference>
<dbReference type="GO" id="GO:1904680">
    <property type="term" value="F:peptide transmembrane transporter activity"/>
    <property type="evidence" value="ECO:0007669"/>
    <property type="project" value="TreeGrafter"/>
</dbReference>
<evidence type="ECO:0000313" key="6">
    <source>
        <dbReference type="EMBL" id="OGG29879.1"/>
    </source>
</evidence>
<evidence type="ECO:0000259" key="5">
    <source>
        <dbReference type="Pfam" id="PF00496"/>
    </source>
</evidence>
<dbReference type="GO" id="GO:0015833">
    <property type="term" value="P:peptide transport"/>
    <property type="evidence" value="ECO:0007669"/>
    <property type="project" value="TreeGrafter"/>
</dbReference>
<dbReference type="Pfam" id="PF00496">
    <property type="entry name" value="SBP_bac_5"/>
    <property type="match status" value="1"/>
</dbReference>
<dbReference type="AlphaFoldDB" id="A0A1F6AYW2"/>
<proteinExistence type="inferred from homology"/>
<dbReference type="InterPro" id="IPR000914">
    <property type="entry name" value="SBP_5_dom"/>
</dbReference>
<dbReference type="GO" id="GO:0043190">
    <property type="term" value="C:ATP-binding cassette (ABC) transporter complex"/>
    <property type="evidence" value="ECO:0007669"/>
    <property type="project" value="InterPro"/>
</dbReference>
<dbReference type="Gene3D" id="3.10.105.10">
    <property type="entry name" value="Dipeptide-binding Protein, Domain 3"/>
    <property type="match status" value="1"/>
</dbReference>
<name>A0A1F6AYW2_9BACT</name>
<keyword evidence="4" id="KW-1133">Transmembrane helix</keyword>
<dbReference type="EMBL" id="MFJX01000053">
    <property type="protein sequence ID" value="OGG29879.1"/>
    <property type="molecule type" value="Genomic_DNA"/>
</dbReference>
<evidence type="ECO:0000256" key="1">
    <source>
        <dbReference type="ARBA" id="ARBA00005695"/>
    </source>
</evidence>
<keyword evidence="3" id="KW-0732">Signal</keyword>
<dbReference type="PIRSF" id="PIRSF002741">
    <property type="entry name" value="MppA"/>
    <property type="match status" value="1"/>
</dbReference>
<evidence type="ECO:0000256" key="4">
    <source>
        <dbReference type="SAM" id="Phobius"/>
    </source>
</evidence>
<comment type="similarity">
    <text evidence="1">Belongs to the bacterial solute-binding protein 5 family.</text>
</comment>
<evidence type="ECO:0000256" key="2">
    <source>
        <dbReference type="ARBA" id="ARBA00022448"/>
    </source>
</evidence>
<dbReference type="Proteomes" id="UP000176450">
    <property type="component" value="Unassembled WGS sequence"/>
</dbReference>